<dbReference type="InterPro" id="IPR027417">
    <property type="entry name" value="P-loop_NTPase"/>
</dbReference>
<evidence type="ECO:0000313" key="9">
    <source>
        <dbReference type="EMBL" id="NJP99885.1"/>
    </source>
</evidence>
<keyword evidence="6" id="KW-0175">Coiled coil</keyword>
<protein>
    <submittedName>
        <fullName evidence="9">AAA family ATPase</fullName>
    </submittedName>
</protein>
<feature type="region of interest" description="Disordered" evidence="7">
    <location>
        <begin position="657"/>
        <end position="676"/>
    </location>
</feature>
<keyword evidence="1 5" id="KW-0547">Nucleotide-binding</keyword>
<evidence type="ECO:0000256" key="7">
    <source>
        <dbReference type="SAM" id="MobiDB-lite"/>
    </source>
</evidence>
<gene>
    <name evidence="9" type="ORF">HCK00_04850</name>
</gene>
<evidence type="ECO:0000256" key="3">
    <source>
        <dbReference type="ARBA" id="ARBA00022806"/>
    </source>
</evidence>
<keyword evidence="2 5" id="KW-0378">Hydrolase</keyword>
<dbReference type="InterPro" id="IPR000212">
    <property type="entry name" value="DNA_helicase_UvrD/REP"/>
</dbReference>
<feature type="coiled-coil region" evidence="6">
    <location>
        <begin position="1"/>
        <end position="28"/>
    </location>
</feature>
<dbReference type="Gene3D" id="3.40.50.300">
    <property type="entry name" value="P-loop containing nucleotide triphosphate hydrolases"/>
    <property type="match status" value="3"/>
</dbReference>
<evidence type="ECO:0000256" key="4">
    <source>
        <dbReference type="ARBA" id="ARBA00022840"/>
    </source>
</evidence>
<evidence type="ECO:0000259" key="8">
    <source>
        <dbReference type="PROSITE" id="PS51198"/>
    </source>
</evidence>
<feature type="compositionally biased region" description="Gly residues" evidence="7">
    <location>
        <begin position="805"/>
        <end position="829"/>
    </location>
</feature>
<dbReference type="EMBL" id="JAATEN010000003">
    <property type="protein sequence ID" value="NJP99885.1"/>
    <property type="molecule type" value="Genomic_DNA"/>
</dbReference>
<evidence type="ECO:0000256" key="6">
    <source>
        <dbReference type="SAM" id="Coils"/>
    </source>
</evidence>
<evidence type="ECO:0000256" key="2">
    <source>
        <dbReference type="ARBA" id="ARBA00022801"/>
    </source>
</evidence>
<feature type="compositionally biased region" description="Gly residues" evidence="7">
    <location>
        <begin position="657"/>
        <end position="674"/>
    </location>
</feature>
<evidence type="ECO:0000313" key="10">
    <source>
        <dbReference type="Proteomes" id="UP000695264"/>
    </source>
</evidence>
<keyword evidence="10" id="KW-1185">Reference proteome</keyword>
<dbReference type="InterPro" id="IPR014016">
    <property type="entry name" value="UvrD-like_ATP-bd"/>
</dbReference>
<keyword evidence="3 5" id="KW-0347">Helicase</keyword>
<dbReference type="SUPFAM" id="SSF52540">
    <property type="entry name" value="P-loop containing nucleoside triphosphate hydrolases"/>
    <property type="match status" value="1"/>
</dbReference>
<organism evidence="9 10">
    <name type="scientific">Streptomyces zingiberis</name>
    <dbReference type="NCBI Taxonomy" id="2053010"/>
    <lineage>
        <taxon>Bacteria</taxon>
        <taxon>Bacillati</taxon>
        <taxon>Actinomycetota</taxon>
        <taxon>Actinomycetes</taxon>
        <taxon>Kitasatosporales</taxon>
        <taxon>Streptomycetaceae</taxon>
        <taxon>Streptomyces</taxon>
    </lineage>
</organism>
<sequence length="829" mass="87648">MKREQEFMDVLYARLEELREQAEGELRAALTPSGEGPGGTYQARLERDVLVAERSGLLAAFNSGERGLCFGRLVFQDGRDHHIGRIGMRRDDPDRTPLVIDWRAELARPFYLATGHTPMGLRRRRHITSEGRTVTALHDEILDLTDRERTGHEGTDADAVLLSSLGAARTGRMHDIVQTIQAEQDRIIRAPHQGVMVVEGGPGTGKTVVALHRAAYLLYAQRELLARRAVLIVGPNPAFLGYIGEVLPSLGETGVLMATPGELFPGVRATGTDTPEAAEVKGRTEMAGALAACVRDRQTLPEPATVVATEDGDLLLDADLVALARQEARETRLPHNLARPTFAFRVIDELTAQLADRIGADPYGGPNLLGADDIAQLGVSVAAAPEVRAAIDALWPQLTPERLVADFLADPVHLSEADAAAIRREGGPWTPADVPLLDEAAELLGEDDSAARAREEAERQQRVEYAQGVLDLSYGSRTQEFEDRDDEDSEVLGAHDLIDAERLADRSEEADHRSAAERAAADRTWAFGHIIVDEAQELSPMAWRLLMRRSPTRSMTLVGDPAQTAEPGGTGSWERILAPYVGDRWEHIRLGVNYRTPSQIMDVAAGVLRAVDPAFRPPRSIRTTENRPWVHTVDGGIGAGSATGTTTGTDGAGSVTGAGAGVGTGPGTGTGTGTGTEAARDTAAALAAGVAETVAREAALLGDAAGEGRLAVITPRERVAALAATLPEASAGPRPDLTRPVVVLDPRQAKGLEFDTVIVAEPAEFGVSDLYVALTRATQRLGIVHAAPLPTGLGPGLTSWTDPGTGDGSGSGSGARNGHGAGVGSGAGG</sequence>
<dbReference type="PROSITE" id="PS51198">
    <property type="entry name" value="UVRD_HELICASE_ATP_BIND"/>
    <property type="match status" value="1"/>
</dbReference>
<keyword evidence="4 5" id="KW-0067">ATP-binding</keyword>
<dbReference type="PANTHER" id="PTHR11070:SF45">
    <property type="entry name" value="DNA 3'-5' HELICASE"/>
    <property type="match status" value="1"/>
</dbReference>
<proteinExistence type="predicted"/>
<accession>A0ABX1BQ83</accession>
<reference evidence="9 10" key="1">
    <citation type="submission" date="2020-03" db="EMBL/GenBank/DDBJ databases">
        <title>WGS of actinomycetes isolated from Thailand.</title>
        <authorList>
            <person name="Thawai C."/>
        </authorList>
    </citation>
    <scope>NUCLEOTIDE SEQUENCE [LARGE SCALE GENOMIC DNA]</scope>
    <source>
        <strain evidence="9 10">PLAI 1-29</strain>
    </source>
</reference>
<dbReference type="PANTHER" id="PTHR11070">
    <property type="entry name" value="UVRD / RECB / PCRA DNA HELICASE FAMILY MEMBER"/>
    <property type="match status" value="1"/>
</dbReference>
<feature type="domain" description="UvrD-like helicase ATP-binding" evidence="8">
    <location>
        <begin position="179"/>
        <end position="597"/>
    </location>
</feature>
<feature type="region of interest" description="Disordered" evidence="7">
    <location>
        <begin position="630"/>
        <end position="651"/>
    </location>
</feature>
<feature type="region of interest" description="Disordered" evidence="7">
    <location>
        <begin position="793"/>
        <end position="829"/>
    </location>
</feature>
<dbReference type="RefSeq" id="WP_168100500.1">
    <property type="nucleotide sequence ID" value="NZ_JAATEN010000003.1"/>
</dbReference>
<comment type="caution">
    <text evidence="9">The sequence shown here is derived from an EMBL/GenBank/DDBJ whole genome shotgun (WGS) entry which is preliminary data.</text>
</comment>
<evidence type="ECO:0000256" key="1">
    <source>
        <dbReference type="ARBA" id="ARBA00022741"/>
    </source>
</evidence>
<feature type="binding site" evidence="5">
    <location>
        <begin position="200"/>
        <end position="207"/>
    </location>
    <ligand>
        <name>ATP</name>
        <dbReference type="ChEBI" id="CHEBI:30616"/>
    </ligand>
</feature>
<evidence type="ECO:0000256" key="5">
    <source>
        <dbReference type="PROSITE-ProRule" id="PRU00560"/>
    </source>
</evidence>
<dbReference type="Proteomes" id="UP000695264">
    <property type="component" value="Unassembled WGS sequence"/>
</dbReference>
<name>A0ABX1BQ83_9ACTN</name>